<dbReference type="Pfam" id="PF00535">
    <property type="entry name" value="Glycos_transf_2"/>
    <property type="match status" value="1"/>
</dbReference>
<dbReference type="RefSeq" id="WP_199021410.1">
    <property type="nucleotide sequence ID" value="NZ_JAELUP010000107.1"/>
</dbReference>
<accession>A0A934MT25</accession>
<comment type="caution">
    <text evidence="2">The sequence shown here is derived from an EMBL/GenBank/DDBJ whole genome shotgun (WGS) entry which is preliminary data.</text>
</comment>
<sequence length="460" mass="52493">MKKSVKKRKKKRIHQVPQQHPQVDLSVVSYQSGYQTGYEAGVAAGSGSYGSYFNGTSIIIPSYNQAEYLKLCIDSIITHTPHPYEIIVIDNASTDGTADYLHRMAGRIRYRILEENRGFAGAVNKGLMMAKGMKMLLLNNDTLVTENWLENMTACLESDSRIGMVGPVTNFISGQQRIDVPYMNVEDMPAFARENNVSDPSRWRRVDRLTGFCLLFRRSLWERTGYFDEGYRIGNYEDDDYNIRVKLQGYTLVIAFDSFIHHFGSVSMRALGEEQFYRINMLNEQYYMDKWGNPNELIQHVREMKAEHQENGQIIYPVPLASSEAGFHPQFVLVKGLGNTVYWLEHGHRRPLDAEGQISLPPSRLPLVDIRRWPVGEKISIDQVQAKWYRTDSANEGQLVSSAGKMYWLEHGVRRKVASALAASMWGMNSKPVVYMEESELLQHPEGLPIIAPVEIVQNL</sequence>
<reference evidence="2" key="1">
    <citation type="submission" date="2020-12" db="EMBL/GenBank/DDBJ databases">
        <authorList>
            <person name="Huq M.A."/>
        </authorList>
    </citation>
    <scope>NUCLEOTIDE SEQUENCE</scope>
    <source>
        <strain evidence="2">MAHUQ-46</strain>
    </source>
</reference>
<feature type="domain" description="Glycosyltransferase 2-like" evidence="1">
    <location>
        <begin position="57"/>
        <end position="198"/>
    </location>
</feature>
<keyword evidence="3" id="KW-1185">Reference proteome</keyword>
<organism evidence="2 3">
    <name type="scientific">Paenibacillus roseus</name>
    <dbReference type="NCBI Taxonomy" id="2798579"/>
    <lineage>
        <taxon>Bacteria</taxon>
        <taxon>Bacillati</taxon>
        <taxon>Bacillota</taxon>
        <taxon>Bacilli</taxon>
        <taxon>Bacillales</taxon>
        <taxon>Paenibacillaceae</taxon>
        <taxon>Paenibacillus</taxon>
    </lineage>
</organism>
<dbReference type="InterPro" id="IPR029044">
    <property type="entry name" value="Nucleotide-diphossugar_trans"/>
</dbReference>
<dbReference type="EMBL" id="JAELUP010000107">
    <property type="protein sequence ID" value="MBJ6363819.1"/>
    <property type="molecule type" value="Genomic_DNA"/>
</dbReference>
<dbReference type="PANTHER" id="PTHR43179:SF7">
    <property type="entry name" value="RHAMNOSYLTRANSFERASE WBBL"/>
    <property type="match status" value="1"/>
</dbReference>
<evidence type="ECO:0000313" key="3">
    <source>
        <dbReference type="Proteomes" id="UP000640274"/>
    </source>
</evidence>
<dbReference type="PANTHER" id="PTHR43179">
    <property type="entry name" value="RHAMNOSYLTRANSFERASE WBBL"/>
    <property type="match status" value="1"/>
</dbReference>
<dbReference type="Proteomes" id="UP000640274">
    <property type="component" value="Unassembled WGS sequence"/>
</dbReference>
<dbReference type="CDD" id="cd04186">
    <property type="entry name" value="GT_2_like_c"/>
    <property type="match status" value="1"/>
</dbReference>
<gene>
    <name evidence="2" type="ORF">JFN88_21635</name>
</gene>
<dbReference type="Gene3D" id="3.90.550.10">
    <property type="entry name" value="Spore Coat Polysaccharide Biosynthesis Protein SpsA, Chain A"/>
    <property type="match status" value="1"/>
</dbReference>
<dbReference type="SUPFAM" id="SSF53448">
    <property type="entry name" value="Nucleotide-diphospho-sugar transferases"/>
    <property type="match status" value="1"/>
</dbReference>
<dbReference type="AlphaFoldDB" id="A0A934MT25"/>
<evidence type="ECO:0000313" key="2">
    <source>
        <dbReference type="EMBL" id="MBJ6363819.1"/>
    </source>
</evidence>
<dbReference type="InterPro" id="IPR001173">
    <property type="entry name" value="Glyco_trans_2-like"/>
</dbReference>
<name>A0A934MT25_9BACL</name>
<proteinExistence type="predicted"/>
<evidence type="ECO:0000259" key="1">
    <source>
        <dbReference type="Pfam" id="PF00535"/>
    </source>
</evidence>
<protein>
    <submittedName>
        <fullName evidence="2">Glycosyltransferase family 2 protein</fullName>
    </submittedName>
</protein>